<feature type="domain" description="MATH" evidence="1">
    <location>
        <begin position="90"/>
        <end position="202"/>
    </location>
</feature>
<dbReference type="PANTHER" id="PTHR10131">
    <property type="entry name" value="TNF RECEPTOR ASSOCIATED FACTOR"/>
    <property type="match status" value="1"/>
</dbReference>
<name>A0A8R1IV48_CAEJA</name>
<dbReference type="Pfam" id="PF21355">
    <property type="entry name" value="TRAF-mep_MATH"/>
    <property type="match status" value="1"/>
</dbReference>
<dbReference type="InterPro" id="IPR049342">
    <property type="entry name" value="TRAF1-6_MATH_dom"/>
</dbReference>
<evidence type="ECO:0000259" key="1">
    <source>
        <dbReference type="SMART" id="SM00061"/>
    </source>
</evidence>
<dbReference type="SUPFAM" id="SSF49599">
    <property type="entry name" value="TRAF domain-like"/>
    <property type="match status" value="1"/>
</dbReference>
<dbReference type="GO" id="GO:0043122">
    <property type="term" value="P:regulation of canonical NF-kappaB signal transduction"/>
    <property type="evidence" value="ECO:0007669"/>
    <property type="project" value="TreeGrafter"/>
</dbReference>
<keyword evidence="3" id="KW-1185">Reference proteome</keyword>
<dbReference type="Gene3D" id="2.60.210.10">
    <property type="entry name" value="Apoptosis, Tumor Necrosis Factor Receptor Associated Protein 2, Chain A"/>
    <property type="match status" value="1"/>
</dbReference>
<sequence>MSNSDIVRKVSASKTLVHRMVIGDRENPKTVPQVVVQSPSPLDMLSKLYEEGFTTYQLMDHDMNEFNDRQVKILSAADTCTEMFGPQLVWRINNLQQQKNEAKCGANTTIFSVPFMSHRFGYKMMACACLFGDGSSAGKSLSVYVILLKGEFDATLEWPFNRIVKVSLLDQTTYQLMDHDMNEFNDRQVKILSATFPGSSLLRSNSTRPNPPLLSTITHDTTPPSNSAVTFSQDGFQPPPTIMPFTALLLLR</sequence>
<dbReference type="InterPro" id="IPR002083">
    <property type="entry name" value="MATH/TRAF_dom"/>
</dbReference>
<evidence type="ECO:0000313" key="3">
    <source>
        <dbReference type="Proteomes" id="UP000005237"/>
    </source>
</evidence>
<dbReference type="Proteomes" id="UP000005237">
    <property type="component" value="Unassembled WGS sequence"/>
</dbReference>
<reference evidence="2" key="2">
    <citation type="submission" date="2022-06" db="UniProtKB">
        <authorList>
            <consortium name="EnsemblMetazoa"/>
        </authorList>
    </citation>
    <scope>IDENTIFICATION</scope>
    <source>
        <strain evidence="2">DF5081</strain>
    </source>
</reference>
<organism evidence="2 3">
    <name type="scientific">Caenorhabditis japonica</name>
    <dbReference type="NCBI Taxonomy" id="281687"/>
    <lineage>
        <taxon>Eukaryota</taxon>
        <taxon>Metazoa</taxon>
        <taxon>Ecdysozoa</taxon>
        <taxon>Nematoda</taxon>
        <taxon>Chromadorea</taxon>
        <taxon>Rhabditida</taxon>
        <taxon>Rhabditina</taxon>
        <taxon>Rhabditomorpha</taxon>
        <taxon>Rhabditoidea</taxon>
        <taxon>Rhabditidae</taxon>
        <taxon>Peloderinae</taxon>
        <taxon>Caenorhabditis</taxon>
    </lineage>
</organism>
<dbReference type="EnsemblMetazoa" id="CJA37635b.1">
    <property type="protein sequence ID" value="CJA37635b.1"/>
    <property type="gene ID" value="WBGene00213482"/>
</dbReference>
<dbReference type="InterPro" id="IPR008974">
    <property type="entry name" value="TRAF-like"/>
</dbReference>
<proteinExistence type="predicted"/>
<dbReference type="AlphaFoldDB" id="A0A8R1IV48"/>
<dbReference type="PANTHER" id="PTHR10131:SF151">
    <property type="entry name" value="TNF RECEPTOR ASSOCIATED FACTOR (TRAF) HOMOLOG"/>
    <property type="match status" value="1"/>
</dbReference>
<evidence type="ECO:0000313" key="2">
    <source>
        <dbReference type="EnsemblMetazoa" id="CJA37635b.1"/>
    </source>
</evidence>
<reference evidence="3" key="1">
    <citation type="submission" date="2010-08" db="EMBL/GenBank/DDBJ databases">
        <authorList>
            <consortium name="Caenorhabditis japonica Sequencing Consortium"/>
            <person name="Wilson R.K."/>
        </authorList>
    </citation>
    <scope>NUCLEOTIDE SEQUENCE [LARGE SCALE GENOMIC DNA]</scope>
    <source>
        <strain evidence="3">DF5081</strain>
    </source>
</reference>
<dbReference type="SMART" id="SM00061">
    <property type="entry name" value="MATH"/>
    <property type="match status" value="1"/>
</dbReference>
<accession>A0A8R1IV48</accession>
<protein>
    <submittedName>
        <fullName evidence="2">MATH domain-containing protein</fullName>
    </submittedName>
</protein>